<comment type="caution">
    <text evidence="17">The sequence shown here is derived from an EMBL/GenBank/DDBJ whole genome shotgun (WGS) entry which is preliminary data.</text>
</comment>
<keyword evidence="10" id="KW-0735">Signal-anchor</keyword>
<evidence type="ECO:0000256" key="1">
    <source>
        <dbReference type="ARBA" id="ARBA00004141"/>
    </source>
</evidence>
<proteinExistence type="inferred from homology"/>
<keyword evidence="7" id="KW-0808">Transferase</keyword>
<keyword evidence="8 14" id="KW-0812">Transmembrane</keyword>
<keyword evidence="12 14" id="KW-0472">Membrane</keyword>
<dbReference type="InterPro" id="IPR029044">
    <property type="entry name" value="Nucleotide-diphossugar_trans"/>
</dbReference>
<evidence type="ECO:0000256" key="3">
    <source>
        <dbReference type="ARBA" id="ARBA00004922"/>
    </source>
</evidence>
<dbReference type="SUPFAM" id="SSF53448">
    <property type="entry name" value="Nucleotide-diphospho-sugar transferases"/>
    <property type="match status" value="1"/>
</dbReference>
<keyword evidence="9" id="KW-0256">Endoplasmic reticulum</keyword>
<feature type="transmembrane region" description="Helical" evidence="14">
    <location>
        <begin position="389"/>
        <end position="411"/>
    </location>
</feature>
<evidence type="ECO:0000313" key="18">
    <source>
        <dbReference type="Proteomes" id="UP001347146"/>
    </source>
</evidence>
<dbReference type="RefSeq" id="WP_330431389.1">
    <property type="nucleotide sequence ID" value="NZ_JAZDUF010000001.1"/>
</dbReference>
<dbReference type="EMBL" id="JAZDUF010000001">
    <property type="protein sequence ID" value="MEE3849773.1"/>
    <property type="molecule type" value="Genomic_DNA"/>
</dbReference>
<dbReference type="CDD" id="cd04188">
    <property type="entry name" value="DPG_synthase"/>
    <property type="match status" value="1"/>
</dbReference>
<evidence type="ECO:0000259" key="16">
    <source>
        <dbReference type="Pfam" id="PF04138"/>
    </source>
</evidence>
<evidence type="ECO:0000256" key="9">
    <source>
        <dbReference type="ARBA" id="ARBA00022824"/>
    </source>
</evidence>
<dbReference type="PANTHER" id="PTHR10859">
    <property type="entry name" value="GLYCOSYL TRANSFERASE"/>
    <property type="match status" value="1"/>
</dbReference>
<evidence type="ECO:0000256" key="5">
    <source>
        <dbReference type="ARBA" id="ARBA00012583"/>
    </source>
</evidence>
<organism evidence="17 18">
    <name type="scientific">Gordonia sesuvii</name>
    <dbReference type="NCBI Taxonomy" id="3116777"/>
    <lineage>
        <taxon>Bacteria</taxon>
        <taxon>Bacillati</taxon>
        <taxon>Actinomycetota</taxon>
        <taxon>Actinomycetes</taxon>
        <taxon>Mycobacteriales</taxon>
        <taxon>Gordoniaceae</taxon>
        <taxon>Gordonia</taxon>
    </lineage>
</organism>
<evidence type="ECO:0000313" key="17">
    <source>
        <dbReference type="EMBL" id="MEE3849773.1"/>
    </source>
</evidence>
<evidence type="ECO:0000256" key="8">
    <source>
        <dbReference type="ARBA" id="ARBA00022692"/>
    </source>
</evidence>
<evidence type="ECO:0000256" key="6">
    <source>
        <dbReference type="ARBA" id="ARBA00022676"/>
    </source>
</evidence>
<evidence type="ECO:0000256" key="7">
    <source>
        <dbReference type="ARBA" id="ARBA00022679"/>
    </source>
</evidence>
<evidence type="ECO:0000256" key="10">
    <source>
        <dbReference type="ARBA" id="ARBA00022968"/>
    </source>
</evidence>
<dbReference type="PANTHER" id="PTHR10859:SF91">
    <property type="entry name" value="DOLICHYL-PHOSPHATE BETA-GLUCOSYLTRANSFERASE"/>
    <property type="match status" value="1"/>
</dbReference>
<dbReference type="Pfam" id="PF04138">
    <property type="entry name" value="GtrA_DPMS_TM"/>
    <property type="match status" value="1"/>
</dbReference>
<keyword evidence="18" id="KW-1185">Reference proteome</keyword>
<evidence type="ECO:0000256" key="2">
    <source>
        <dbReference type="ARBA" id="ARBA00004389"/>
    </source>
</evidence>
<feature type="domain" description="GtrA/DPMS transmembrane" evidence="16">
    <location>
        <begin position="294"/>
        <end position="410"/>
    </location>
</feature>
<keyword evidence="11 14" id="KW-1133">Transmembrane helix</keyword>
<evidence type="ECO:0000256" key="13">
    <source>
        <dbReference type="ARBA" id="ARBA00045097"/>
    </source>
</evidence>
<comment type="subcellular location">
    <subcellularLocation>
        <location evidence="2">Endoplasmic reticulum membrane</location>
        <topology evidence="2">Single-pass membrane protein</topology>
    </subcellularLocation>
    <subcellularLocation>
        <location evidence="1">Membrane</location>
        <topology evidence="1">Multi-pass membrane protein</topology>
    </subcellularLocation>
</comment>
<dbReference type="InterPro" id="IPR001173">
    <property type="entry name" value="Glyco_trans_2-like"/>
</dbReference>
<feature type="transmembrane region" description="Helical" evidence="14">
    <location>
        <begin position="319"/>
        <end position="336"/>
    </location>
</feature>
<sequence>MTAEPDILPTVGERVEIVADSSPPAPVLDIVVPVYNEESDLAGSVRRLADHLRATVPYPARITVADNASTDSTLAIATQLAGEIDGVRVAHLEQKGRGRALNAVWQASDAQIVAYCDVDLSTDLNALMPLIAPLISGHSDVAIGTRLSRSSRVVRGPKRELISRSYNLILKTTMRAKFSDAQCGFKAMRTDVARRVLPYVEDTGWFFDTELLVLAERIGLRIAEVPVDWVDDPDSTVDIVATAIADLKGCARVGYALTTGRLPIAELRAAVGRDRGPGPEIDGVPHGLIGQLARFCVIGVASTAAYAILYLLLHAFLGAQVSNFVALAITAVLNTAANRRFSFGVSGRDGMLRHHFFGLGVFAFGWAVTAGSLIVLHGVAPGASKHVELAVLVVANLVATITRFVGLRWVFRTHATGAPHAAVEGGAE</sequence>
<dbReference type="InterPro" id="IPR007267">
    <property type="entry name" value="GtrA_DPMS_TM"/>
</dbReference>
<name>A0ABU7MAB1_9ACTN</name>
<comment type="similarity">
    <text evidence="4">Belongs to the glycosyltransferase 2 family.</text>
</comment>
<evidence type="ECO:0000256" key="4">
    <source>
        <dbReference type="ARBA" id="ARBA00006739"/>
    </source>
</evidence>
<comment type="pathway">
    <text evidence="3">Protein modification; protein glycosylation.</text>
</comment>
<evidence type="ECO:0000256" key="14">
    <source>
        <dbReference type="SAM" id="Phobius"/>
    </source>
</evidence>
<dbReference type="InterPro" id="IPR035518">
    <property type="entry name" value="DPG_synthase"/>
</dbReference>
<gene>
    <name evidence="17" type="ORF">VZC37_05485</name>
</gene>
<accession>A0ABU7MAB1</accession>
<reference evidence="17 18" key="1">
    <citation type="submission" date="2024-01" db="EMBL/GenBank/DDBJ databases">
        <title>Draft genome sequence of Gordonia sp. LSe1-13.</title>
        <authorList>
            <person name="Suphannarot A."/>
            <person name="Mingma R."/>
        </authorList>
    </citation>
    <scope>NUCLEOTIDE SEQUENCE [LARGE SCALE GENOMIC DNA]</scope>
    <source>
        <strain evidence="17 18">LSe1-13</strain>
    </source>
</reference>
<comment type="catalytic activity">
    <reaction evidence="13">
        <text>a di-trans,poly-cis-dolichyl phosphate + UDP-alpha-D-glucose = a di-trans,poly-cis-dolichyl beta-D-glucosyl phosphate + UDP</text>
        <dbReference type="Rhea" id="RHEA:15401"/>
        <dbReference type="Rhea" id="RHEA-COMP:19498"/>
        <dbReference type="Rhea" id="RHEA-COMP:19502"/>
        <dbReference type="ChEBI" id="CHEBI:57525"/>
        <dbReference type="ChEBI" id="CHEBI:57683"/>
        <dbReference type="ChEBI" id="CHEBI:58223"/>
        <dbReference type="ChEBI" id="CHEBI:58885"/>
        <dbReference type="EC" id="2.4.1.117"/>
    </reaction>
    <physiologicalReaction direction="left-to-right" evidence="13">
        <dbReference type="Rhea" id="RHEA:15402"/>
    </physiologicalReaction>
</comment>
<dbReference type="Proteomes" id="UP001347146">
    <property type="component" value="Unassembled WGS sequence"/>
</dbReference>
<keyword evidence="6" id="KW-0328">Glycosyltransferase</keyword>
<protein>
    <recommendedName>
        <fullName evidence="5">dolichyl-phosphate beta-glucosyltransferase</fullName>
        <ecNumber evidence="5">2.4.1.117</ecNumber>
    </recommendedName>
</protein>
<evidence type="ECO:0000256" key="12">
    <source>
        <dbReference type="ARBA" id="ARBA00023136"/>
    </source>
</evidence>
<evidence type="ECO:0000259" key="15">
    <source>
        <dbReference type="Pfam" id="PF00535"/>
    </source>
</evidence>
<dbReference type="Gene3D" id="3.90.550.10">
    <property type="entry name" value="Spore Coat Polysaccharide Biosynthesis Protein SpsA, Chain A"/>
    <property type="match status" value="1"/>
</dbReference>
<feature type="domain" description="Glycosyltransferase 2-like" evidence="15">
    <location>
        <begin position="30"/>
        <end position="196"/>
    </location>
</feature>
<dbReference type="Pfam" id="PF00535">
    <property type="entry name" value="Glycos_transf_2"/>
    <property type="match status" value="1"/>
</dbReference>
<evidence type="ECO:0000256" key="11">
    <source>
        <dbReference type="ARBA" id="ARBA00022989"/>
    </source>
</evidence>
<dbReference type="EC" id="2.4.1.117" evidence="5"/>
<feature type="transmembrane region" description="Helical" evidence="14">
    <location>
        <begin position="356"/>
        <end position="377"/>
    </location>
</feature>